<dbReference type="InterPro" id="IPR038108">
    <property type="entry name" value="RPN13_DEUBAD_sf"/>
</dbReference>
<feature type="region of interest" description="Disordered" evidence="9">
    <location>
        <begin position="179"/>
        <end position="226"/>
    </location>
</feature>
<evidence type="ECO:0000256" key="6">
    <source>
        <dbReference type="ARBA" id="ARBA00023242"/>
    </source>
</evidence>
<dbReference type="FunFam" id="2.30.29.70:FF:000001">
    <property type="entry name" value="Proteasomal ubiquitin receptor ADRM1"/>
    <property type="match status" value="1"/>
</dbReference>
<dbReference type="GO" id="GO:0061133">
    <property type="term" value="F:endopeptidase activator activity"/>
    <property type="evidence" value="ECO:0007669"/>
    <property type="project" value="TreeGrafter"/>
</dbReference>
<evidence type="ECO:0000259" key="10">
    <source>
        <dbReference type="PROSITE" id="PS51916"/>
    </source>
</evidence>
<dbReference type="PROSITE" id="PS51917">
    <property type="entry name" value="PRU"/>
    <property type="match status" value="1"/>
</dbReference>
<comment type="function">
    <text evidence="7">May function as a proteasomal ubiquitin receptor. May promote the deubiquitinating activity associated with the 26S proteasome.</text>
</comment>
<feature type="region of interest" description="Disordered" evidence="9">
    <location>
        <begin position="126"/>
        <end position="145"/>
    </location>
</feature>
<feature type="domain" description="Pru" evidence="11">
    <location>
        <begin position="16"/>
        <end position="130"/>
    </location>
</feature>
<evidence type="ECO:0000256" key="1">
    <source>
        <dbReference type="ARBA" id="ARBA00004123"/>
    </source>
</evidence>
<dbReference type="CDD" id="cd13314">
    <property type="entry name" value="PH_Rpn13"/>
    <property type="match status" value="1"/>
</dbReference>
<dbReference type="GO" id="GO:0008541">
    <property type="term" value="C:proteasome regulatory particle, lid subcomplex"/>
    <property type="evidence" value="ECO:0007669"/>
    <property type="project" value="TreeGrafter"/>
</dbReference>
<comment type="subcellular location">
    <subcellularLocation>
        <location evidence="2">Cytoplasm</location>
    </subcellularLocation>
    <subcellularLocation>
        <location evidence="1">Nucleus</location>
    </subcellularLocation>
</comment>
<dbReference type="InterPro" id="IPR038633">
    <property type="entry name" value="Rpn13/ADRM1_Pru_sf"/>
</dbReference>
<comment type="similarity">
    <text evidence="3">Belongs to the ADRM1 family.</text>
</comment>
<protein>
    <recommendedName>
        <fullName evidence="8">Proteasomal ubiquitin receptor ADRM1 homolog</fullName>
    </recommendedName>
</protein>
<keyword evidence="12" id="KW-0675">Receptor</keyword>
<feature type="domain" description="DEUBAD" evidence="10">
    <location>
        <begin position="270"/>
        <end position="384"/>
    </location>
</feature>
<dbReference type="InterPro" id="IPR044868">
    <property type="entry name" value="Rpn13/ADRM1_Pru"/>
</dbReference>
<evidence type="ECO:0000256" key="3">
    <source>
        <dbReference type="ARBA" id="ARBA00009216"/>
    </source>
</evidence>
<feature type="compositionally biased region" description="Low complexity" evidence="9">
    <location>
        <begin position="181"/>
        <end position="219"/>
    </location>
</feature>
<keyword evidence="4" id="KW-0963">Cytoplasm</keyword>
<keyword evidence="5" id="KW-0647">Proteasome</keyword>
<keyword evidence="6" id="KW-0539">Nucleus</keyword>
<dbReference type="InterPro" id="IPR032368">
    <property type="entry name" value="RPN13_DEUBAD"/>
</dbReference>
<evidence type="ECO:0000256" key="4">
    <source>
        <dbReference type="ARBA" id="ARBA00022490"/>
    </source>
</evidence>
<sequence>MTSPVLFSTGASPTSSASRNLVEFKAGKMEMRDKMVYPIKRQGLVFLRQSPDDSLMHFCWKDRQTGVVEDDLILFPDDCEFKHVKECTTGRVYVLKMKSSNKKMFFWMQEFKSDRDEEYCKKINEMLNNPPRAGSDLGGGSGTAERDLQQLFGNMSQDQIATLLSSNGVNLASLLNATGRSPSSNSGASASSTASTTGSAPTSATSATSGSNSSTQQATPRREYHPMMNDLRAILSGALMEGNEDEVNELMAATADQGAAGAAAGSSGQRESQQQPLIDLSTAVNSESLASLLSDEQFLRQIEPHLPQVGATDASLSKQMGDTVRSSQFRSSLSQFCVALQSGQLGPLMSQFGLNQACVDAANLGNLEAFVRALEAQMKPSSGEQQPPTSSSEPKDKN</sequence>
<dbReference type="InterPro" id="IPR044867">
    <property type="entry name" value="DEUBAD_dom"/>
</dbReference>
<evidence type="ECO:0000256" key="2">
    <source>
        <dbReference type="ARBA" id="ARBA00004496"/>
    </source>
</evidence>
<accession>A0A6G1S2W4</accession>
<dbReference type="GO" id="GO:0005634">
    <property type="term" value="C:nucleus"/>
    <property type="evidence" value="ECO:0007669"/>
    <property type="project" value="UniProtKB-SubCell"/>
</dbReference>
<dbReference type="EMBL" id="GGYP01000063">
    <property type="protein sequence ID" value="MDE44834.1"/>
    <property type="molecule type" value="Transcribed_RNA"/>
</dbReference>
<evidence type="ECO:0000256" key="9">
    <source>
        <dbReference type="SAM" id="MobiDB-lite"/>
    </source>
</evidence>
<evidence type="ECO:0000256" key="8">
    <source>
        <dbReference type="ARBA" id="ARBA00070663"/>
    </source>
</evidence>
<evidence type="ECO:0000313" key="12">
    <source>
        <dbReference type="EMBL" id="MDE44834.1"/>
    </source>
</evidence>
<dbReference type="InterPro" id="IPR006773">
    <property type="entry name" value="Rpn13/ADRM1"/>
</dbReference>
<dbReference type="Gene3D" id="1.10.2020.20">
    <property type="match status" value="1"/>
</dbReference>
<dbReference type="Gene3D" id="2.30.29.70">
    <property type="entry name" value="Proteasomal ubiquitin receptor Rpn13/ADRM1"/>
    <property type="match status" value="1"/>
</dbReference>
<evidence type="ECO:0000256" key="5">
    <source>
        <dbReference type="ARBA" id="ARBA00022942"/>
    </source>
</evidence>
<dbReference type="AlphaFoldDB" id="A0A6G1S2W4"/>
<dbReference type="GO" id="GO:0070628">
    <property type="term" value="F:proteasome binding"/>
    <property type="evidence" value="ECO:0007669"/>
    <property type="project" value="TreeGrafter"/>
</dbReference>
<dbReference type="PANTHER" id="PTHR12225:SF0">
    <property type="entry name" value="PROTEASOMAL UBIQUITIN RECEPTOR ADRM1"/>
    <property type="match status" value="1"/>
</dbReference>
<dbReference type="GO" id="GO:0005737">
    <property type="term" value="C:cytoplasm"/>
    <property type="evidence" value="ECO:0007669"/>
    <property type="project" value="UniProtKB-SubCell"/>
</dbReference>
<proteinExistence type="inferred from homology"/>
<name>A0A6G1S2W4_9ACAR</name>
<feature type="region of interest" description="Disordered" evidence="9">
    <location>
        <begin position="376"/>
        <end position="398"/>
    </location>
</feature>
<dbReference type="Pfam" id="PF04683">
    <property type="entry name" value="Rpn13_ADRM1_Pru"/>
    <property type="match status" value="1"/>
</dbReference>
<feature type="compositionally biased region" description="Polar residues" evidence="9">
    <location>
        <begin position="379"/>
        <end position="392"/>
    </location>
</feature>
<dbReference type="Pfam" id="PF16550">
    <property type="entry name" value="RPN13_C"/>
    <property type="match status" value="1"/>
</dbReference>
<gene>
    <name evidence="12" type="ORF">g.2031</name>
</gene>
<evidence type="ECO:0000256" key="7">
    <source>
        <dbReference type="ARBA" id="ARBA00054744"/>
    </source>
</evidence>
<organism evidence="12">
    <name type="scientific">Aceria tosichella</name>
    <name type="common">wheat curl mite</name>
    <dbReference type="NCBI Taxonomy" id="561515"/>
    <lineage>
        <taxon>Eukaryota</taxon>
        <taxon>Metazoa</taxon>
        <taxon>Ecdysozoa</taxon>
        <taxon>Arthropoda</taxon>
        <taxon>Chelicerata</taxon>
        <taxon>Arachnida</taxon>
        <taxon>Acari</taxon>
        <taxon>Acariformes</taxon>
        <taxon>Trombidiformes</taxon>
        <taxon>Prostigmata</taxon>
        <taxon>Eupodina</taxon>
        <taxon>Eriophyoidea</taxon>
        <taxon>Eriophyidae</taxon>
        <taxon>Eriophyinae</taxon>
        <taxon>Aceriini</taxon>
        <taxon>Aceria</taxon>
    </lineage>
</organism>
<dbReference type="PANTHER" id="PTHR12225">
    <property type="entry name" value="ADHESION REGULATING MOLECULE 1 110 KDA CELL MEMBRANE GLYCOPROTEIN"/>
    <property type="match status" value="1"/>
</dbReference>
<reference evidence="12" key="1">
    <citation type="submission" date="2018-10" db="EMBL/GenBank/DDBJ databases">
        <title>Transcriptome assembly of Aceria tosichella (Wheat curl mite) Type 2.</title>
        <authorList>
            <person name="Scully E.D."/>
            <person name="Geib S.M."/>
            <person name="Palmer N.A."/>
            <person name="Gupta A.K."/>
            <person name="Sarath G."/>
            <person name="Tatineni S."/>
        </authorList>
    </citation>
    <scope>NUCLEOTIDE SEQUENCE</scope>
    <source>
        <strain evidence="12">LincolnNE</strain>
    </source>
</reference>
<evidence type="ECO:0000259" key="11">
    <source>
        <dbReference type="PROSITE" id="PS51917"/>
    </source>
</evidence>
<dbReference type="PROSITE" id="PS51916">
    <property type="entry name" value="DEUBAD"/>
    <property type="match status" value="1"/>
</dbReference>